<evidence type="ECO:0000313" key="1">
    <source>
        <dbReference type="EMBL" id="CAG9702620.1"/>
    </source>
</evidence>
<dbReference type="EMBL" id="CAKJVE010000004">
    <property type="protein sequence ID" value="CAG9702620.1"/>
    <property type="molecule type" value="Genomic_DNA"/>
</dbReference>
<gene>
    <name evidence="1" type="ORF">CNEO_40076</name>
</gene>
<comment type="caution">
    <text evidence="1">The sequence shown here is derived from an EMBL/GenBank/DDBJ whole genome shotgun (WGS) entry which is preliminary data.</text>
</comment>
<proteinExistence type="predicted"/>
<reference evidence="1" key="1">
    <citation type="submission" date="2021-10" db="EMBL/GenBank/DDBJ databases">
        <authorList>
            <person name="Mesa V."/>
        </authorList>
    </citation>
    <scope>NUCLEOTIDE SEQUENCE</scope>
    <source>
        <strain evidence="1">CC3_PB</strain>
    </source>
</reference>
<accession>A0AA86JCG3</accession>
<dbReference type="RefSeq" id="WP_210888703.1">
    <property type="nucleotide sequence ID" value="NZ_CAKJVE010000004.1"/>
</dbReference>
<name>A0AA86JCG3_9CLOT</name>
<sequence length="165" mass="19323">MGVNSTSDYRVAWELLEQTFKNLCNCRGNIEEQKRCKELTKGSIKNLLESTKSSLYVCSCLSDKLEIEKNIKLIIEYGVNIEKFDIEEMINHLKTCGKFKQLEDFVVALEKQGFTELSSKARDNNYYKFLEVKSLIENYLDLEIESDFEEQYNKLKKSVNKFNLN</sequence>
<dbReference type="Proteomes" id="UP000789738">
    <property type="component" value="Unassembled WGS sequence"/>
</dbReference>
<protein>
    <submittedName>
        <fullName evidence="1">Uncharacterized protein</fullName>
    </submittedName>
</protein>
<evidence type="ECO:0000313" key="2">
    <source>
        <dbReference type="Proteomes" id="UP000789738"/>
    </source>
</evidence>
<dbReference type="AlphaFoldDB" id="A0AA86JCG3"/>
<organism evidence="1 2">
    <name type="scientific">Clostridium neonatale</name>
    <dbReference type="NCBI Taxonomy" id="137838"/>
    <lineage>
        <taxon>Bacteria</taxon>
        <taxon>Bacillati</taxon>
        <taxon>Bacillota</taxon>
        <taxon>Clostridia</taxon>
        <taxon>Eubacteriales</taxon>
        <taxon>Clostridiaceae</taxon>
        <taxon>Clostridium</taxon>
    </lineage>
</organism>